<feature type="domain" description="Glycosyl transferase family 1" evidence="1">
    <location>
        <begin position="176"/>
        <end position="334"/>
    </location>
</feature>
<dbReference type="PATRIC" id="fig|1747903.4.peg.1294"/>
<dbReference type="Pfam" id="PF00534">
    <property type="entry name" value="Glycos_transf_1"/>
    <property type="match status" value="1"/>
</dbReference>
<dbReference type="Gene3D" id="3.40.50.2000">
    <property type="entry name" value="Glycogen Phosphorylase B"/>
    <property type="match status" value="2"/>
</dbReference>
<dbReference type="OrthoDB" id="580775at2"/>
<gene>
    <name evidence="3" type="ORF">ASR47_100436</name>
</gene>
<dbReference type="Proteomes" id="UP000092713">
    <property type="component" value="Unassembled WGS sequence"/>
</dbReference>
<name>A0A1A7BYF0_9BURK</name>
<evidence type="ECO:0000313" key="4">
    <source>
        <dbReference type="Proteomes" id="UP000092713"/>
    </source>
</evidence>
<evidence type="ECO:0000259" key="2">
    <source>
        <dbReference type="Pfam" id="PF13439"/>
    </source>
</evidence>
<keyword evidence="3" id="KW-0436">Ligase</keyword>
<keyword evidence="4" id="KW-1185">Reference proteome</keyword>
<evidence type="ECO:0000259" key="1">
    <source>
        <dbReference type="Pfam" id="PF00534"/>
    </source>
</evidence>
<reference evidence="3 4" key="1">
    <citation type="submission" date="2016-04" db="EMBL/GenBank/DDBJ databases">
        <title>Draft genome sequence of Janthinobacterium psychrotolerans sp. nov., isolated from freshwater sediments in Denmark.</title>
        <authorList>
            <person name="Gong X."/>
            <person name="Skrivergaard S."/>
            <person name="Korsgaard B.S."/>
            <person name="Schreiber L."/>
            <person name="Marshall I.P."/>
            <person name="Finster K."/>
            <person name="Schramm A."/>
        </authorList>
    </citation>
    <scope>NUCLEOTIDE SEQUENCE [LARGE SCALE GENOMIC DNA]</scope>
    <source>
        <strain evidence="3 4">S3-2</strain>
    </source>
</reference>
<dbReference type="AlphaFoldDB" id="A0A1A7BYF0"/>
<dbReference type="PANTHER" id="PTHR36932">
    <property type="entry name" value="CAPSULAR POLYSACCHARIDE BIOSYNTHESIS PROTEIN"/>
    <property type="match status" value="1"/>
</dbReference>
<evidence type="ECO:0000313" key="3">
    <source>
        <dbReference type="EMBL" id="OBV37764.1"/>
    </source>
</evidence>
<dbReference type="GO" id="GO:0047475">
    <property type="term" value="F:phenylacetate-CoA ligase activity"/>
    <property type="evidence" value="ECO:0007669"/>
    <property type="project" value="UniProtKB-EC"/>
</dbReference>
<accession>A0A1A7BYF0</accession>
<dbReference type="InterPro" id="IPR053158">
    <property type="entry name" value="CapK_Type1_Caps_Biosynth"/>
</dbReference>
<protein>
    <submittedName>
        <fullName evidence="3">Phenylacetate-CoA ligase</fullName>
        <ecNumber evidence="3">6.2.1.30</ecNumber>
    </submittedName>
</protein>
<proteinExistence type="predicted"/>
<dbReference type="GO" id="GO:0016757">
    <property type="term" value="F:glycosyltransferase activity"/>
    <property type="evidence" value="ECO:0007669"/>
    <property type="project" value="InterPro"/>
</dbReference>
<dbReference type="InterPro" id="IPR042099">
    <property type="entry name" value="ANL_N_sf"/>
</dbReference>
<dbReference type="Pfam" id="PF13439">
    <property type="entry name" value="Glyco_transf_4"/>
    <property type="match status" value="1"/>
</dbReference>
<dbReference type="EC" id="6.2.1.30" evidence="3"/>
<dbReference type="SUPFAM" id="SSF56801">
    <property type="entry name" value="Acetyl-CoA synthetase-like"/>
    <property type="match status" value="1"/>
</dbReference>
<dbReference type="InterPro" id="IPR028098">
    <property type="entry name" value="Glyco_trans_4-like_N"/>
</dbReference>
<dbReference type="STRING" id="1747903.ASR47_100436"/>
<dbReference type="CDD" id="cd03801">
    <property type="entry name" value="GT4_PimA-like"/>
    <property type="match status" value="1"/>
</dbReference>
<dbReference type="EMBL" id="LOCQ01000059">
    <property type="protein sequence ID" value="OBV37764.1"/>
    <property type="molecule type" value="Genomic_DNA"/>
</dbReference>
<dbReference type="RefSeq" id="WP_082989030.1">
    <property type="nucleotide sequence ID" value="NZ_LOCQ01000059.1"/>
</dbReference>
<dbReference type="InterPro" id="IPR001296">
    <property type="entry name" value="Glyco_trans_1"/>
</dbReference>
<feature type="domain" description="Glycosyltransferase subfamily 4-like N-terminal" evidence="2">
    <location>
        <begin position="19"/>
        <end position="169"/>
    </location>
</feature>
<dbReference type="SUPFAM" id="SSF53756">
    <property type="entry name" value="UDP-Glycosyltransferase/glycogen phosphorylase"/>
    <property type="match status" value="1"/>
</dbReference>
<dbReference type="Gene3D" id="3.40.50.12780">
    <property type="entry name" value="N-terminal domain of ligase-like"/>
    <property type="match status" value="1"/>
</dbReference>
<dbReference type="PANTHER" id="PTHR36932:SF1">
    <property type="entry name" value="CAPSULAR POLYSACCHARIDE BIOSYNTHESIS PROTEIN"/>
    <property type="match status" value="1"/>
</dbReference>
<organism evidence="3 4">
    <name type="scientific">Janthinobacterium psychrotolerans</name>
    <dbReference type="NCBI Taxonomy" id="1747903"/>
    <lineage>
        <taxon>Bacteria</taxon>
        <taxon>Pseudomonadati</taxon>
        <taxon>Pseudomonadota</taxon>
        <taxon>Betaproteobacteria</taxon>
        <taxon>Burkholderiales</taxon>
        <taxon>Oxalobacteraceae</taxon>
        <taxon>Janthinobacterium</taxon>
    </lineage>
</organism>
<sequence length="810" mass="88534">MMLTGMRIALVGPQAPPAGGMANQTAQLAALLRAEGARVELLAVNTPLLPPWLARVRYLRAALRLPVFLWRLWRASRTVDLFHVMANSGWSWHLQGAPALWIASLCGKPVLLNYRGGEAAAFFARHRRLVDASLRRAGAIAVPSRFLQEIFEQCGHAAHIVPNVIDLHRFTPANGERDNQGPVILVARHLQALYDNASAVRAFAIVREAFPAARLVLAGDGPERAALESLANSLNVAEAVLFAGHVANHAMPALYQASTIVLNPSLADNMPISVLEALACGVPVVSTNVGGVPALLQHGVTGLLVSPGDAPAMAQAMLALLREPQQARRLAANGLAHAARFDWQHVGPQLAVLYRRILAAPRPSGYARLVAHWLFPLHEKLKRHDSVRLLRRMERSQWWSAGQLERWRLARLRRLLRHAGAHVPYYGALFQRLGFDPRQVHDLADLARLPLLRKRDISTAREAFKSDRAVGLRPFSTGGSSGEPLLFFLGRRRISHDIAAKWRATRWWGVDIGEREVVLWGSPIELHAQDRLRRLRDWLLRSTLLPAFAMSPGKVDGFIKRLLELRPRMLFGYPSALCRIASQAGAQGVPLDGLGVKVAFVTSERLYDEQRAQIASAFGCPVANGYGGRDAGFIAHECPHGGMHITAEDIIVEIVDAAGQPLPAGSLGEIVVTHLATRDYPFIRYATGDIGALGTAPCACGRGLPLLQKIEGRSTDFLTATDGTVMHGLALVYILRELPQVRSFKIVQESLLRTRVLLVCLPALDAPTRAVIVAGFQARLGAQVAVDIDEVDEIAAEASGKYRYVISKIT</sequence>
<comment type="caution">
    <text evidence="3">The sequence shown here is derived from an EMBL/GenBank/DDBJ whole genome shotgun (WGS) entry which is preliminary data.</text>
</comment>